<keyword evidence="4" id="KW-0472">Membrane</keyword>
<sequence length="381" mass="43319">MARIITTKSITSVIIVCLLLVVLLWLRTESLQTKTIIIITKDQENTASLNPSRLIVAAELALADYQKQKQRYPITHQYITYTGEEQEGYDKARQYLKENKSVVAIVGDFNSAGTKLLAELAMEFEIPHISFFSTDETIFHEKSWSFSIRNRTAHEMDTMVQLINKHLQVEQVTILSSETSNLIQRAEELELALSSIGIKAQEILTVESGQIDFSNEITRIKGQLTGKAVVIFLGSQQLEHFLQQCQMAEITLPIISTGVVLHPDILHEFVGIKGNVYSVVPKIYLDYAERIDLVTLMERYKIAIGNHRLDASGLWIYDGFQVMYETMNASKNSSQLRNLLRDYNKRHVSYMISFDEHGLIKDSGFIPVTIQGSRFIEVEIP</sequence>
<name>A0A1E5L5Z3_9FIRM</name>
<dbReference type="SUPFAM" id="SSF53822">
    <property type="entry name" value="Periplasmic binding protein-like I"/>
    <property type="match status" value="1"/>
</dbReference>
<dbReference type="PANTHER" id="PTHR30483:SF6">
    <property type="entry name" value="PERIPLASMIC BINDING PROTEIN OF ABC TRANSPORTER FOR NATURAL AMINO ACIDS"/>
    <property type="match status" value="1"/>
</dbReference>
<dbReference type="Pfam" id="PF01094">
    <property type="entry name" value="ANF_receptor"/>
    <property type="match status" value="1"/>
</dbReference>
<dbReference type="InterPro" id="IPR028082">
    <property type="entry name" value="Peripla_BP_I"/>
</dbReference>
<dbReference type="PANTHER" id="PTHR30483">
    <property type="entry name" value="LEUCINE-SPECIFIC-BINDING PROTEIN"/>
    <property type="match status" value="1"/>
</dbReference>
<dbReference type="InterPro" id="IPR001828">
    <property type="entry name" value="ANF_lig-bd_rcpt"/>
</dbReference>
<dbReference type="AlphaFoldDB" id="A0A1E5L5Z3"/>
<evidence type="ECO:0000259" key="5">
    <source>
        <dbReference type="Pfam" id="PF01094"/>
    </source>
</evidence>
<comment type="caution">
    <text evidence="6">The sequence shown here is derived from an EMBL/GenBank/DDBJ whole genome shotgun (WGS) entry which is preliminary data.</text>
</comment>
<evidence type="ECO:0000256" key="3">
    <source>
        <dbReference type="ARBA" id="ARBA00022989"/>
    </source>
</evidence>
<protein>
    <recommendedName>
        <fullName evidence="5">Receptor ligand binding region domain-containing protein</fullName>
    </recommendedName>
</protein>
<evidence type="ECO:0000313" key="6">
    <source>
        <dbReference type="EMBL" id="OEH85399.1"/>
    </source>
</evidence>
<keyword evidence="2" id="KW-0812">Transmembrane</keyword>
<dbReference type="RefSeq" id="WP_069702226.1">
    <property type="nucleotide sequence ID" value="NZ_MJAT01000022.1"/>
</dbReference>
<reference evidence="6 7" key="1">
    <citation type="submission" date="2016-09" db="EMBL/GenBank/DDBJ databases">
        <title>Desulfuribacillus arsenicus sp. nov., an obligately anaerobic, dissimilatory arsenic- and antimonate-reducing bacterium isolated from anoxic sediments.</title>
        <authorList>
            <person name="Abin C.A."/>
            <person name="Hollibaugh J.T."/>
        </authorList>
    </citation>
    <scope>NUCLEOTIDE SEQUENCE [LARGE SCALE GENOMIC DNA]</scope>
    <source>
        <strain evidence="6 7">MLFW-2</strain>
    </source>
</reference>
<accession>A0A1E5L5Z3</accession>
<dbReference type="CDD" id="cd06268">
    <property type="entry name" value="PBP1_ABC_transporter_LIVBP-like"/>
    <property type="match status" value="1"/>
</dbReference>
<organism evidence="6 7">
    <name type="scientific">Desulfuribacillus stibiiarsenatis</name>
    <dbReference type="NCBI Taxonomy" id="1390249"/>
    <lineage>
        <taxon>Bacteria</taxon>
        <taxon>Bacillati</taxon>
        <taxon>Bacillota</taxon>
        <taxon>Desulfuribacillia</taxon>
        <taxon>Desulfuribacillales</taxon>
        <taxon>Desulfuribacillaceae</taxon>
        <taxon>Desulfuribacillus</taxon>
    </lineage>
</organism>
<evidence type="ECO:0000256" key="2">
    <source>
        <dbReference type="ARBA" id="ARBA00022692"/>
    </source>
</evidence>
<comment type="subcellular location">
    <subcellularLocation>
        <location evidence="1">Membrane</location>
    </subcellularLocation>
</comment>
<dbReference type="EMBL" id="MJAT01000022">
    <property type="protein sequence ID" value="OEH85399.1"/>
    <property type="molecule type" value="Genomic_DNA"/>
</dbReference>
<dbReference type="STRING" id="1390249.BHU72_04735"/>
<dbReference type="GO" id="GO:0016020">
    <property type="term" value="C:membrane"/>
    <property type="evidence" value="ECO:0007669"/>
    <property type="project" value="UniProtKB-SubCell"/>
</dbReference>
<gene>
    <name evidence="6" type="ORF">BHU72_04735</name>
</gene>
<dbReference type="Gene3D" id="3.40.50.2300">
    <property type="match status" value="2"/>
</dbReference>
<proteinExistence type="predicted"/>
<keyword evidence="3" id="KW-1133">Transmembrane helix</keyword>
<feature type="domain" description="Receptor ligand binding region" evidence="5">
    <location>
        <begin position="57"/>
        <end position="247"/>
    </location>
</feature>
<dbReference type="InterPro" id="IPR051010">
    <property type="entry name" value="BCAA_transport"/>
</dbReference>
<evidence type="ECO:0000313" key="7">
    <source>
        <dbReference type="Proteomes" id="UP000095255"/>
    </source>
</evidence>
<evidence type="ECO:0000256" key="4">
    <source>
        <dbReference type="ARBA" id="ARBA00023136"/>
    </source>
</evidence>
<evidence type="ECO:0000256" key="1">
    <source>
        <dbReference type="ARBA" id="ARBA00004370"/>
    </source>
</evidence>
<dbReference type="Proteomes" id="UP000095255">
    <property type="component" value="Unassembled WGS sequence"/>
</dbReference>
<keyword evidence="7" id="KW-1185">Reference proteome</keyword>